<dbReference type="Pfam" id="PF26363">
    <property type="entry name" value="Phospholipase-like"/>
    <property type="match status" value="1"/>
</dbReference>
<reference evidence="3" key="1">
    <citation type="submission" date="2024-06" db="EMBL/GenBank/DDBJ databases">
        <authorList>
            <person name="Li S."/>
        </authorList>
    </citation>
    <scope>NUCLEOTIDE SEQUENCE</scope>
    <source>
        <strain evidence="3">SR10</strain>
    </source>
</reference>
<gene>
    <name evidence="3" type="ORF">ABU614_13460</name>
</gene>
<dbReference type="AlphaFoldDB" id="A0AAU8MP39"/>
<proteinExistence type="predicted"/>
<evidence type="ECO:0000259" key="2">
    <source>
        <dbReference type="Pfam" id="PF20410"/>
    </source>
</evidence>
<dbReference type="RefSeq" id="WP_363796400.1">
    <property type="nucleotide sequence ID" value="NZ_CP159925.1"/>
</dbReference>
<dbReference type="EMBL" id="CP159925">
    <property type="protein sequence ID" value="XCO73403.1"/>
    <property type="molecule type" value="Genomic_DNA"/>
</dbReference>
<sequence length="802" mass="85221">MFPSVEALKERQALLKQLRESGDPAAVARADELQRTYHADNMAVLAKDTYLSAMEPRAPDERTQPPPGWIRASEHLDKLREAAPALSALSSEQLLGYLKPGDSGFRAEIYLPDPSILGPGYKPVIVPKGSAGEVMGKDGKLYGTTNEDFIANNFPQSVGLKTDYYDRAMELAATMQRFGLVAEYSGHSLGGGMASAMSAVTGNPATTWNAAGLHPETARRFARENPGTQVHDTSRSVVSYQIKGELLNDGVQHNIDRLDALHRAQLAGVLRETCKLLQDVPEGREVLTTQLSAMLPRHAQPSVREFVKTLAEGDTNQLLRDLPLAAGRIAPLDDVKVWENGSLADREQRLTLTEISNFAAPVLETAYITAQGARVGRVAGQATAAAGDMAAANLDASGDLVRTATAKAADFADVVSGVQHSAVQAGVRLTGEGVAQARVAAGRVEAAIDTVQGEVQLRGAQAGAGLLRGIGDLDVLPDSMQRWANDAAANVERGGQAAHARNRAEAAQARSEAQSDASGIRQATSDRVVDLERVQVVVEGSQRAVIAGSGQQADFALDSGSRALGEVARHAPVMGAGIGAAAGGVAGIQANTNLVDLVQIGRFAHGYHTQGAEGIERHLMTEAVLPSMASRVQAEERAIRAEFPNLNRPAHSAPEQKPASGPDQPAHPDHSMLEQIRQGMRAADARIGKPYDEGSERISRCLLAACKDNREMHPGRDYSLAANALSRVDHVVPGPTGNMFAVEGKLDDPASKRACVSVEQALKTPVEQSDQKLALANQAIAQEQERERSLTQNQQRNGPSLG</sequence>
<feature type="region of interest" description="Disordered" evidence="1">
    <location>
        <begin position="643"/>
        <end position="670"/>
    </location>
</feature>
<dbReference type="Pfam" id="PF20410">
    <property type="entry name" value="X-Tfes_XVIPCD"/>
    <property type="match status" value="1"/>
</dbReference>
<name>A0AAU8MP39_9GAMM</name>
<evidence type="ECO:0000256" key="1">
    <source>
        <dbReference type="SAM" id="MobiDB-lite"/>
    </source>
</evidence>
<feature type="domain" description="X-Tfes XVIPCD" evidence="2">
    <location>
        <begin position="663"/>
        <end position="773"/>
    </location>
</feature>
<evidence type="ECO:0000313" key="3">
    <source>
        <dbReference type="EMBL" id="XCO73403.1"/>
    </source>
</evidence>
<feature type="region of interest" description="Disordered" evidence="1">
    <location>
        <begin position="780"/>
        <end position="802"/>
    </location>
</feature>
<accession>A0AAU8MP39</accession>
<organism evidence="3">
    <name type="scientific">Lysobacter firmicutimachus</name>
    <dbReference type="NCBI Taxonomy" id="1792846"/>
    <lineage>
        <taxon>Bacteria</taxon>
        <taxon>Pseudomonadati</taxon>
        <taxon>Pseudomonadota</taxon>
        <taxon>Gammaproteobacteria</taxon>
        <taxon>Lysobacterales</taxon>
        <taxon>Lysobacteraceae</taxon>
        <taxon>Lysobacter</taxon>
    </lineage>
</organism>
<dbReference type="InterPro" id="IPR046519">
    <property type="entry name" value="X-Tfes_XVIPCD"/>
</dbReference>
<feature type="compositionally biased region" description="Polar residues" evidence="1">
    <location>
        <begin position="790"/>
        <end position="802"/>
    </location>
</feature>
<protein>
    <submittedName>
        <fullName evidence="3">XVIPCD domain-containing protein</fullName>
    </submittedName>
</protein>